<dbReference type="CDD" id="cd00892">
    <property type="entry name" value="PIKKc_ATR"/>
    <property type="match status" value="1"/>
</dbReference>
<dbReference type="HOGENOM" id="CLU_000178_3_0_1"/>
<keyword evidence="17" id="KW-1185">Reference proteome</keyword>
<comment type="function">
    <text evidence="12">Serine/threonine protein kinase which activates checkpoint signaling upon genotoxic stresses such as ionizing radiation (IR), ultraviolet light (UV), or DNA replication stalling, thereby acting as a DNA damage sensor. Recognizes the substrate consensus sequence [ST]-Q. Phosphorylates histone H2A to form H2AS128ph (gamma-H2A) at sites of DNA damage, involved in the regulation of DNA damage response mechanism. Required for the control of telomere length and genome stability.</text>
</comment>
<dbReference type="AlphaFoldDB" id="R8BI41"/>
<evidence type="ECO:0000313" key="16">
    <source>
        <dbReference type="EMBL" id="EON99005.1"/>
    </source>
</evidence>
<feature type="domain" description="FAT" evidence="14">
    <location>
        <begin position="149"/>
        <end position="588"/>
    </location>
</feature>
<evidence type="ECO:0000259" key="14">
    <source>
        <dbReference type="PROSITE" id="PS51189"/>
    </source>
</evidence>
<gene>
    <name evidence="16" type="ORF">UCRPA7_5390</name>
</gene>
<dbReference type="SUPFAM" id="SSF56112">
    <property type="entry name" value="Protein kinase-like (PK-like)"/>
    <property type="match status" value="1"/>
</dbReference>
<dbReference type="EC" id="2.7.11.1" evidence="4"/>
<dbReference type="InterPro" id="IPR056802">
    <property type="entry name" value="ATR-like_M-HEAT"/>
</dbReference>
<evidence type="ECO:0000256" key="9">
    <source>
        <dbReference type="ARBA" id="ARBA00022777"/>
    </source>
</evidence>
<protein>
    <recommendedName>
        <fullName evidence="4">non-specific serine/threonine protein kinase</fullName>
        <ecNumber evidence="4">2.7.11.1</ecNumber>
    </recommendedName>
</protein>
<dbReference type="PROSITE" id="PS51190">
    <property type="entry name" value="FATC"/>
    <property type="match status" value="1"/>
</dbReference>
<dbReference type="PROSITE" id="PS50290">
    <property type="entry name" value="PI3_4_KINASE_3"/>
    <property type="match status" value="1"/>
</dbReference>
<evidence type="ECO:0000256" key="7">
    <source>
        <dbReference type="ARBA" id="ARBA00022741"/>
    </source>
</evidence>
<evidence type="ECO:0000256" key="8">
    <source>
        <dbReference type="ARBA" id="ARBA00022763"/>
    </source>
</evidence>
<evidence type="ECO:0000256" key="12">
    <source>
        <dbReference type="ARBA" id="ARBA00025079"/>
    </source>
</evidence>
<dbReference type="InterPro" id="IPR050517">
    <property type="entry name" value="DDR_Repair_Kinase"/>
</dbReference>
<feature type="domain" description="FATC" evidence="15">
    <location>
        <begin position="1004"/>
        <end position="1036"/>
    </location>
</feature>
<dbReference type="Pfam" id="PF25030">
    <property type="entry name" value="M-HEAT_ATR"/>
    <property type="match status" value="1"/>
</dbReference>
<reference evidence="17" key="1">
    <citation type="journal article" date="2013" name="Genome Announc.">
        <title>Draft genome sequence of the ascomycete Phaeoacremonium aleophilum strain UCR-PA7, a causal agent of the esca disease complex in grapevines.</title>
        <authorList>
            <person name="Blanco-Ulate B."/>
            <person name="Rolshausen P."/>
            <person name="Cantu D."/>
        </authorList>
    </citation>
    <scope>NUCLEOTIDE SEQUENCE [LARGE SCALE GENOMIC DNA]</scope>
    <source>
        <strain evidence="17">UCR-PA7</strain>
    </source>
</reference>
<comment type="subcellular location">
    <subcellularLocation>
        <location evidence="1">Nucleus</location>
    </subcellularLocation>
</comment>
<sequence>MEYPIFRSGKPYANWMRHFVLDLLQKGQNVFAQIIFEPLCRVIRVKDVSVAEFLLPYLVIHITVAEDSSSVDRENALNELLSILKQELPKNASYIEREEMKLFSEAVFRVLDYAMRWLQLKKSLPTRTKRDELQVQRVQQVLNAIPAMMITQRAIECNQYARALFHLEPEILARDEAGLAGTDPNGDMMALEALQHVYTQIDEPDGLEGVSANLNVIDLNQQILSHRKAGRWTAVQTWYEVRLAEYPDNINVQLDLLTCLKESGQYDVLLNYVEGMNTTPATINQIVPFAVEASWATGRWQTLQKAAMELMRPKFGNGDISALWLSSARLARKANSMHQSFNAVLHASQLGDGSATIENARLLWKEGHNRFNLVPEIPTSSKNPESQRNLLTARAHLLLAKWQDSAGQTNANALRQQYQNAARTHAQWEKGHYYLGRHYKKILESEKALKPDEQTDEYLGGETAKLVIENYLRSLRYGTKYLYQTLPRVLTLWLELGAQVDRAPDGKVSLSSELSQRRRAVLRDLHGSIKDNIKRLPSYIFYTVLPQIVARIGHSNIEVFGILETIILKVVEAYPRQALWSLCSIMTTKKHSERGTREQQILQKLRFASSKVEGGSYDLKQLVRMGEKLAHQLLQACNNGDFQSNRTTVASITRDLNFKHNCTPCPLVVPVEACLAATLPTLTDNTKKHKAFSRDVITISSFLDEVLVLGSLAKPRRLTARGSDGKSYNLLIKPKDDLRTDQRLMEFNSMINRSLKRDAESSRRQLYIKTYAVTPLNEECGIIEWVDGLKTLRDILLGIYKTRGVAPNYGQIASMMKEACVSRNYSIFTKDVLNQFPPVLPSWFISQFPNPSAWFAARLKYTRSCAVMSMVGTILGLGDRHGENVLLEEGNGGVFHVDFNCLFDKGKTFAQPEMVPFRLTHNMVQAMGIYGYEGPFRQCSELTLSILRQQEETLMSILEAFIYDPTLDLQKDKKRKSDAIKLSPTSVVETIKRKVKGLPKGESIPLGVEGQVDALIKEATDPKNLAAMYIGWCPFL</sequence>
<dbReference type="PANTHER" id="PTHR11139:SF125">
    <property type="entry name" value="SERINE_THREONINE-PROTEIN KINASE MEC1"/>
    <property type="match status" value="1"/>
</dbReference>
<dbReference type="Gene3D" id="3.30.1010.10">
    <property type="entry name" value="Phosphatidylinositol 3-kinase Catalytic Subunit, Chain A, domain 4"/>
    <property type="match status" value="1"/>
</dbReference>
<evidence type="ECO:0000256" key="11">
    <source>
        <dbReference type="ARBA" id="ARBA00023242"/>
    </source>
</evidence>
<dbReference type="GO" id="GO:0000723">
    <property type="term" value="P:telomere maintenance"/>
    <property type="evidence" value="ECO:0007669"/>
    <property type="project" value="TreeGrafter"/>
</dbReference>
<keyword evidence="11" id="KW-0539">Nucleus</keyword>
<dbReference type="SMART" id="SM00146">
    <property type="entry name" value="PI3Kc"/>
    <property type="match status" value="1"/>
</dbReference>
<dbReference type="Pfam" id="PF00454">
    <property type="entry name" value="PI3_PI4_kinase"/>
    <property type="match status" value="1"/>
</dbReference>
<keyword evidence="6" id="KW-0808">Transferase</keyword>
<comment type="similarity">
    <text evidence="2">Belongs to the PI3/PI4-kinase family. ATM subfamily.</text>
</comment>
<name>R8BI41_PHAM7</name>
<comment type="subunit">
    <text evidence="3">Associates with DNA double-strand breaks.</text>
</comment>
<organism evidence="16 17">
    <name type="scientific">Phaeoacremonium minimum (strain UCR-PA7)</name>
    <name type="common">Esca disease fungus</name>
    <name type="synonym">Togninia minima</name>
    <dbReference type="NCBI Taxonomy" id="1286976"/>
    <lineage>
        <taxon>Eukaryota</taxon>
        <taxon>Fungi</taxon>
        <taxon>Dikarya</taxon>
        <taxon>Ascomycota</taxon>
        <taxon>Pezizomycotina</taxon>
        <taxon>Sordariomycetes</taxon>
        <taxon>Sordariomycetidae</taxon>
        <taxon>Togniniales</taxon>
        <taxon>Togniniaceae</taxon>
        <taxon>Phaeoacremonium</taxon>
    </lineage>
</organism>
<dbReference type="EMBL" id="KB933181">
    <property type="protein sequence ID" value="EON99005.1"/>
    <property type="molecule type" value="Genomic_DNA"/>
</dbReference>
<dbReference type="InterPro" id="IPR011009">
    <property type="entry name" value="Kinase-like_dom_sf"/>
</dbReference>
<dbReference type="OrthoDB" id="381190at2759"/>
<evidence type="ECO:0000256" key="2">
    <source>
        <dbReference type="ARBA" id="ARBA00010769"/>
    </source>
</evidence>
<dbReference type="GO" id="GO:0005524">
    <property type="term" value="F:ATP binding"/>
    <property type="evidence" value="ECO:0007669"/>
    <property type="project" value="UniProtKB-KW"/>
</dbReference>
<evidence type="ECO:0000256" key="10">
    <source>
        <dbReference type="ARBA" id="ARBA00022840"/>
    </source>
</evidence>
<dbReference type="Proteomes" id="UP000014074">
    <property type="component" value="Unassembled WGS sequence"/>
</dbReference>
<evidence type="ECO:0000256" key="3">
    <source>
        <dbReference type="ARBA" id="ARBA00011370"/>
    </source>
</evidence>
<dbReference type="InterPro" id="IPR000403">
    <property type="entry name" value="PI3/4_kinase_cat_dom"/>
</dbReference>
<dbReference type="PANTHER" id="PTHR11139">
    <property type="entry name" value="ATAXIA TELANGIECTASIA MUTATED ATM -RELATED"/>
    <property type="match status" value="1"/>
</dbReference>
<dbReference type="InterPro" id="IPR003151">
    <property type="entry name" value="PIK-rel_kinase_FAT"/>
</dbReference>
<evidence type="ECO:0000256" key="6">
    <source>
        <dbReference type="ARBA" id="ARBA00022679"/>
    </source>
</evidence>
<dbReference type="GO" id="GO:0000077">
    <property type="term" value="P:DNA damage checkpoint signaling"/>
    <property type="evidence" value="ECO:0007669"/>
    <property type="project" value="TreeGrafter"/>
</dbReference>
<accession>R8BI41</accession>
<dbReference type="GO" id="GO:0004674">
    <property type="term" value="F:protein serine/threonine kinase activity"/>
    <property type="evidence" value="ECO:0007669"/>
    <property type="project" value="UniProtKB-KW"/>
</dbReference>
<evidence type="ECO:0000259" key="13">
    <source>
        <dbReference type="PROSITE" id="PS50290"/>
    </source>
</evidence>
<proteinExistence type="inferred from homology"/>
<evidence type="ECO:0000256" key="1">
    <source>
        <dbReference type="ARBA" id="ARBA00004123"/>
    </source>
</evidence>
<dbReference type="InterPro" id="IPR003152">
    <property type="entry name" value="FATC_dom"/>
</dbReference>
<dbReference type="Pfam" id="PF02259">
    <property type="entry name" value="FAT"/>
    <property type="match status" value="1"/>
</dbReference>
<dbReference type="SMART" id="SM01343">
    <property type="entry name" value="FATC"/>
    <property type="match status" value="1"/>
</dbReference>
<feature type="domain" description="PI3K/PI4K catalytic" evidence="13">
    <location>
        <begin position="702"/>
        <end position="1007"/>
    </location>
</feature>
<dbReference type="InterPro" id="IPR057564">
    <property type="entry name" value="HEAT_ATR"/>
</dbReference>
<dbReference type="InterPro" id="IPR036940">
    <property type="entry name" value="PI3/4_kinase_cat_sf"/>
</dbReference>
<dbReference type="FunFam" id="3.30.1010.10:FF:000017">
    <property type="entry name" value="Inositol kinase kinase (UvsB)"/>
    <property type="match status" value="1"/>
</dbReference>
<dbReference type="Pfam" id="PF02260">
    <property type="entry name" value="FATC"/>
    <property type="match status" value="1"/>
</dbReference>
<keyword evidence="8" id="KW-0227">DNA damage</keyword>
<evidence type="ECO:0000313" key="17">
    <source>
        <dbReference type="Proteomes" id="UP000014074"/>
    </source>
</evidence>
<dbReference type="Gene3D" id="1.10.1070.11">
    <property type="entry name" value="Phosphatidylinositol 3-/4-kinase, catalytic domain"/>
    <property type="match status" value="1"/>
</dbReference>
<keyword evidence="9" id="KW-0418">Kinase</keyword>
<keyword evidence="10" id="KW-0067">ATP-binding</keyword>
<dbReference type="FunFam" id="1.10.1070.11:FF:000031">
    <property type="entry name" value="Phosphatidyl inositol 3-kinase"/>
    <property type="match status" value="1"/>
</dbReference>
<evidence type="ECO:0000256" key="4">
    <source>
        <dbReference type="ARBA" id="ARBA00012513"/>
    </source>
</evidence>
<evidence type="ECO:0000259" key="15">
    <source>
        <dbReference type="PROSITE" id="PS51190"/>
    </source>
</evidence>
<dbReference type="PROSITE" id="PS51189">
    <property type="entry name" value="FAT"/>
    <property type="match status" value="1"/>
</dbReference>
<dbReference type="GO" id="GO:0005694">
    <property type="term" value="C:chromosome"/>
    <property type="evidence" value="ECO:0007669"/>
    <property type="project" value="TreeGrafter"/>
</dbReference>
<keyword evidence="5" id="KW-0723">Serine/threonine-protein kinase</keyword>
<dbReference type="eggNOG" id="KOG0890">
    <property type="taxonomic scope" value="Eukaryota"/>
</dbReference>
<dbReference type="Pfam" id="PF23593">
    <property type="entry name" value="HEAT_ATR"/>
    <property type="match status" value="1"/>
</dbReference>
<evidence type="ECO:0000256" key="5">
    <source>
        <dbReference type="ARBA" id="ARBA00022527"/>
    </source>
</evidence>
<dbReference type="InterPro" id="IPR014009">
    <property type="entry name" value="PIK_FAT"/>
</dbReference>
<dbReference type="GO" id="GO:0005634">
    <property type="term" value="C:nucleus"/>
    <property type="evidence" value="ECO:0007669"/>
    <property type="project" value="UniProtKB-SubCell"/>
</dbReference>
<dbReference type="RefSeq" id="XP_007916128.1">
    <property type="nucleotide sequence ID" value="XM_007917937.1"/>
</dbReference>
<dbReference type="GeneID" id="19325940"/>
<keyword evidence="7" id="KW-0547">Nucleotide-binding</keyword>
<dbReference type="GO" id="GO:0006281">
    <property type="term" value="P:DNA repair"/>
    <property type="evidence" value="ECO:0007669"/>
    <property type="project" value="TreeGrafter"/>
</dbReference>
<dbReference type="KEGG" id="tmn:UCRPA7_5390"/>